<sequence>MVTPFSRRKSPQGLQSPFFFGTMWSGLAQQLLDGRLTPEVTRNSNSCFAAFSLSAGNHQGLEKTGGPFV</sequence>
<protein>
    <submittedName>
        <fullName evidence="1">Uncharacterized protein</fullName>
    </submittedName>
</protein>
<evidence type="ECO:0000313" key="2">
    <source>
        <dbReference type="Proteomes" id="UP001054945"/>
    </source>
</evidence>
<keyword evidence="2" id="KW-1185">Reference proteome</keyword>
<accession>A0AAV4RPK5</accession>
<gene>
    <name evidence="1" type="ORF">CEXT_50091</name>
</gene>
<dbReference type="AlphaFoldDB" id="A0AAV4RPK5"/>
<name>A0AAV4RPK5_CAEEX</name>
<organism evidence="1 2">
    <name type="scientific">Caerostris extrusa</name>
    <name type="common">Bark spider</name>
    <name type="synonym">Caerostris bankana</name>
    <dbReference type="NCBI Taxonomy" id="172846"/>
    <lineage>
        <taxon>Eukaryota</taxon>
        <taxon>Metazoa</taxon>
        <taxon>Ecdysozoa</taxon>
        <taxon>Arthropoda</taxon>
        <taxon>Chelicerata</taxon>
        <taxon>Arachnida</taxon>
        <taxon>Araneae</taxon>
        <taxon>Araneomorphae</taxon>
        <taxon>Entelegynae</taxon>
        <taxon>Araneoidea</taxon>
        <taxon>Araneidae</taxon>
        <taxon>Caerostris</taxon>
    </lineage>
</organism>
<evidence type="ECO:0000313" key="1">
    <source>
        <dbReference type="EMBL" id="GIY23380.1"/>
    </source>
</evidence>
<reference evidence="1 2" key="1">
    <citation type="submission" date="2021-06" db="EMBL/GenBank/DDBJ databases">
        <title>Caerostris extrusa draft genome.</title>
        <authorList>
            <person name="Kono N."/>
            <person name="Arakawa K."/>
        </authorList>
    </citation>
    <scope>NUCLEOTIDE SEQUENCE [LARGE SCALE GENOMIC DNA]</scope>
</reference>
<proteinExistence type="predicted"/>
<dbReference type="Proteomes" id="UP001054945">
    <property type="component" value="Unassembled WGS sequence"/>
</dbReference>
<comment type="caution">
    <text evidence="1">The sequence shown here is derived from an EMBL/GenBank/DDBJ whole genome shotgun (WGS) entry which is preliminary data.</text>
</comment>
<dbReference type="EMBL" id="BPLR01008268">
    <property type="protein sequence ID" value="GIY23380.1"/>
    <property type="molecule type" value="Genomic_DNA"/>
</dbReference>